<reference evidence="2 3" key="1">
    <citation type="submission" date="2022-05" db="EMBL/GenBank/DDBJ databases">
        <title>A multi-omics perspective on studying reproductive biology in Daphnia sinensis.</title>
        <authorList>
            <person name="Jia J."/>
        </authorList>
    </citation>
    <scope>NUCLEOTIDE SEQUENCE [LARGE SCALE GENOMIC DNA]</scope>
    <source>
        <strain evidence="2 3">WSL</strain>
    </source>
</reference>
<name>A0AAD5PND5_9CRUS</name>
<proteinExistence type="predicted"/>
<dbReference type="AlphaFoldDB" id="A0AAD5PND5"/>
<keyword evidence="3" id="KW-1185">Reference proteome</keyword>
<protein>
    <submittedName>
        <fullName evidence="2">Uncharacterized protein</fullName>
    </submittedName>
</protein>
<feature type="region of interest" description="Disordered" evidence="1">
    <location>
        <begin position="1"/>
        <end position="111"/>
    </location>
</feature>
<organism evidence="2 3">
    <name type="scientific">Daphnia sinensis</name>
    <dbReference type="NCBI Taxonomy" id="1820382"/>
    <lineage>
        <taxon>Eukaryota</taxon>
        <taxon>Metazoa</taxon>
        <taxon>Ecdysozoa</taxon>
        <taxon>Arthropoda</taxon>
        <taxon>Crustacea</taxon>
        <taxon>Branchiopoda</taxon>
        <taxon>Diplostraca</taxon>
        <taxon>Cladocera</taxon>
        <taxon>Anomopoda</taxon>
        <taxon>Daphniidae</taxon>
        <taxon>Daphnia</taxon>
        <taxon>Daphnia similis group</taxon>
    </lineage>
</organism>
<feature type="compositionally biased region" description="Basic and acidic residues" evidence="1">
    <location>
        <begin position="12"/>
        <end position="22"/>
    </location>
</feature>
<sequence>MMESNSPGQSTEDEKQQRDARRARSRSRTRSGLSSRVSFFESGAQSRKRSTSQSFERMSTDHSVTIDTGMSMEDSVFDQAEVDQLEREITERRQRLSRRDDEEERQRRPAVSLRRVVSPVRVEPISPSPHQVVNQQFATEVYISSWTERTAGRTSDAIQVASPPIPPPRDVSQPPWRLARRSEPTTPDSGSRESPFPTPTTPTSAFTKYQEWRARRLTSAETAEPVVPWRKQQQARKDTGQTSPFGEVLVLRRPSQEAADPSASRKNSQLPPWYSEYRTASLSQTASRMVEGFRVGGIKTHYDFHITQIKGELSDVVFKSVRDFRGTRVF</sequence>
<evidence type="ECO:0000256" key="1">
    <source>
        <dbReference type="SAM" id="MobiDB-lite"/>
    </source>
</evidence>
<feature type="compositionally biased region" description="Basic and acidic residues" evidence="1">
    <location>
        <begin position="84"/>
        <end position="107"/>
    </location>
</feature>
<dbReference type="EMBL" id="WJBH02000010">
    <property type="protein sequence ID" value="KAI9551788.1"/>
    <property type="molecule type" value="Genomic_DNA"/>
</dbReference>
<evidence type="ECO:0000313" key="3">
    <source>
        <dbReference type="Proteomes" id="UP000820818"/>
    </source>
</evidence>
<comment type="caution">
    <text evidence="2">The sequence shown here is derived from an EMBL/GenBank/DDBJ whole genome shotgun (WGS) entry which is preliminary data.</text>
</comment>
<evidence type="ECO:0000313" key="2">
    <source>
        <dbReference type="EMBL" id="KAI9551788.1"/>
    </source>
</evidence>
<dbReference type="Proteomes" id="UP000820818">
    <property type="component" value="Linkage Group LG10"/>
</dbReference>
<accession>A0AAD5PND5</accession>
<feature type="region of interest" description="Disordered" evidence="1">
    <location>
        <begin position="151"/>
        <end position="248"/>
    </location>
</feature>
<feature type="compositionally biased region" description="Polar residues" evidence="1">
    <location>
        <begin position="1"/>
        <end position="10"/>
    </location>
</feature>
<feature type="compositionally biased region" description="Polar residues" evidence="1">
    <location>
        <begin position="51"/>
        <end position="68"/>
    </location>
</feature>
<gene>
    <name evidence="2" type="ORF">GHT06_022124</name>
</gene>